<dbReference type="InterPro" id="IPR024826">
    <property type="entry name" value="DNA_pol_delta/II_ssu"/>
</dbReference>
<dbReference type="Proteomes" id="UP000023152">
    <property type="component" value="Unassembled WGS sequence"/>
</dbReference>
<name>X6NX71_RETFI</name>
<dbReference type="InterPro" id="IPR040663">
    <property type="entry name" value="DNA_pol_D_N"/>
</dbReference>
<organism evidence="4 5">
    <name type="scientific">Reticulomyxa filosa</name>
    <dbReference type="NCBI Taxonomy" id="46433"/>
    <lineage>
        <taxon>Eukaryota</taxon>
        <taxon>Sar</taxon>
        <taxon>Rhizaria</taxon>
        <taxon>Retaria</taxon>
        <taxon>Foraminifera</taxon>
        <taxon>Monothalamids</taxon>
        <taxon>Reticulomyxidae</taxon>
        <taxon>Reticulomyxa</taxon>
    </lineage>
</organism>
<dbReference type="Pfam" id="PF18018">
    <property type="entry name" value="DNA_pol_D_N"/>
    <property type="match status" value="1"/>
</dbReference>
<dbReference type="GO" id="GO:0043625">
    <property type="term" value="C:delta DNA polymerase complex"/>
    <property type="evidence" value="ECO:0007669"/>
    <property type="project" value="TreeGrafter"/>
</dbReference>
<evidence type="ECO:0000313" key="4">
    <source>
        <dbReference type="EMBL" id="ETO30611.1"/>
    </source>
</evidence>
<sequence length="200" mass="22971">MDRPKQKIRSHSTAVKVDTRFLRGNAADIEGTYQYFEMYKHRLQTMRSLLLDNILSQWGNITIEKRVLDAHNSDESRDIVITGTLYKEMSEKPSPLKEFSESKVTYATKHDKSLQSNVVDTQMVGTNDEKCHVNEKDYLMVEDEYGSIRIEGKCLNVPKMYTGIIIALKGHLEQQTGIFQVRDYLLLGLPAQTPLPNRFA</sequence>
<feature type="domain" description="DNA polymerase delta subunit OB-fold" evidence="3">
    <location>
        <begin position="34"/>
        <end position="184"/>
    </location>
</feature>
<evidence type="ECO:0000313" key="5">
    <source>
        <dbReference type="Proteomes" id="UP000023152"/>
    </source>
</evidence>
<gene>
    <name evidence="4" type="ORF">RFI_06510</name>
</gene>
<comment type="similarity">
    <text evidence="1">Belongs to the DNA polymerase delta/II small subunit family.</text>
</comment>
<dbReference type="EMBL" id="ASPP01005400">
    <property type="protein sequence ID" value="ETO30611.1"/>
    <property type="molecule type" value="Genomic_DNA"/>
</dbReference>
<keyword evidence="2" id="KW-0235">DNA replication</keyword>
<dbReference type="GO" id="GO:0006271">
    <property type="term" value="P:DNA strand elongation involved in DNA replication"/>
    <property type="evidence" value="ECO:0007669"/>
    <property type="project" value="TreeGrafter"/>
</dbReference>
<dbReference type="Gene3D" id="2.40.50.430">
    <property type="match status" value="1"/>
</dbReference>
<keyword evidence="5" id="KW-1185">Reference proteome</keyword>
<proteinExistence type="inferred from homology"/>
<accession>X6NX71</accession>
<evidence type="ECO:0000256" key="1">
    <source>
        <dbReference type="ARBA" id="ARBA00006035"/>
    </source>
</evidence>
<dbReference type="PANTHER" id="PTHR10416:SF0">
    <property type="entry name" value="DNA POLYMERASE DELTA SUBUNIT 2"/>
    <property type="match status" value="1"/>
</dbReference>
<dbReference type="PANTHER" id="PTHR10416">
    <property type="entry name" value="DNA POLYMERASE DELTA SUBUNIT 2"/>
    <property type="match status" value="1"/>
</dbReference>
<dbReference type="AlphaFoldDB" id="X6NX71"/>
<protein>
    <recommendedName>
        <fullName evidence="3">DNA polymerase delta subunit OB-fold domain-containing protein</fullName>
    </recommendedName>
</protein>
<reference evidence="4 5" key="1">
    <citation type="journal article" date="2013" name="Curr. Biol.">
        <title>The Genome of the Foraminiferan Reticulomyxa filosa.</title>
        <authorList>
            <person name="Glockner G."/>
            <person name="Hulsmann N."/>
            <person name="Schleicher M."/>
            <person name="Noegel A.A."/>
            <person name="Eichinger L."/>
            <person name="Gallinger C."/>
            <person name="Pawlowski J."/>
            <person name="Sierra R."/>
            <person name="Euteneuer U."/>
            <person name="Pillet L."/>
            <person name="Moustafa A."/>
            <person name="Platzer M."/>
            <person name="Groth M."/>
            <person name="Szafranski K."/>
            <person name="Schliwa M."/>
        </authorList>
    </citation>
    <scope>NUCLEOTIDE SEQUENCE [LARGE SCALE GENOMIC DNA]</scope>
</reference>
<comment type="caution">
    <text evidence="4">The sequence shown here is derived from an EMBL/GenBank/DDBJ whole genome shotgun (WGS) entry which is preliminary data.</text>
</comment>
<evidence type="ECO:0000259" key="3">
    <source>
        <dbReference type="Pfam" id="PF18018"/>
    </source>
</evidence>
<evidence type="ECO:0000256" key="2">
    <source>
        <dbReference type="ARBA" id="ARBA00022705"/>
    </source>
</evidence>
<dbReference type="OrthoDB" id="3763at2759"/>